<sequence>MWKRHNPVGEKGKASFAVELSEVQWLLIRRLSQTVKMSCKEGFLKAKHISASVSRSVFEVAGKLDVECEKWIALLFVIFYVKRG</sequence>
<reference evidence="1 2" key="1">
    <citation type="submission" date="2021-06" db="EMBL/GenBank/DDBJ databases">
        <title>Caerostris extrusa draft genome.</title>
        <authorList>
            <person name="Kono N."/>
            <person name="Arakawa K."/>
        </authorList>
    </citation>
    <scope>NUCLEOTIDE SEQUENCE [LARGE SCALE GENOMIC DNA]</scope>
</reference>
<dbReference type="AlphaFoldDB" id="A0AAV4MDK2"/>
<protein>
    <submittedName>
        <fullName evidence="1">Uncharacterized protein</fullName>
    </submittedName>
</protein>
<organism evidence="1 2">
    <name type="scientific">Caerostris extrusa</name>
    <name type="common">Bark spider</name>
    <name type="synonym">Caerostris bankana</name>
    <dbReference type="NCBI Taxonomy" id="172846"/>
    <lineage>
        <taxon>Eukaryota</taxon>
        <taxon>Metazoa</taxon>
        <taxon>Ecdysozoa</taxon>
        <taxon>Arthropoda</taxon>
        <taxon>Chelicerata</taxon>
        <taxon>Arachnida</taxon>
        <taxon>Araneae</taxon>
        <taxon>Araneomorphae</taxon>
        <taxon>Entelegynae</taxon>
        <taxon>Araneoidea</taxon>
        <taxon>Araneidae</taxon>
        <taxon>Caerostris</taxon>
    </lineage>
</organism>
<comment type="caution">
    <text evidence="1">The sequence shown here is derived from an EMBL/GenBank/DDBJ whole genome shotgun (WGS) entry which is preliminary data.</text>
</comment>
<proteinExistence type="predicted"/>
<dbReference type="Proteomes" id="UP001054945">
    <property type="component" value="Unassembled WGS sequence"/>
</dbReference>
<dbReference type="EMBL" id="BPLR01002081">
    <property type="protein sequence ID" value="GIX69762.1"/>
    <property type="molecule type" value="Genomic_DNA"/>
</dbReference>
<evidence type="ECO:0000313" key="2">
    <source>
        <dbReference type="Proteomes" id="UP001054945"/>
    </source>
</evidence>
<gene>
    <name evidence="1" type="ORF">CEXT_156861</name>
</gene>
<name>A0AAV4MDK2_CAEEX</name>
<accession>A0AAV4MDK2</accession>
<keyword evidence="2" id="KW-1185">Reference proteome</keyword>
<evidence type="ECO:0000313" key="1">
    <source>
        <dbReference type="EMBL" id="GIX69762.1"/>
    </source>
</evidence>